<sequence>MTMTDAEPLFVDTNILIYANVATAPLHEVALKALEAVYQTGQPLWISRQILREFIAARTRPQTFAQTSTPGVVIEWIRYFEDRFQVADDTPAVTEQLLQLLANYKIGGKQVHDANVVATMKAYGITTLLTHNVKDFERFAGIIKIEKI</sequence>
<keyword evidence="2" id="KW-0540">Nuclease</keyword>
<evidence type="ECO:0000256" key="3">
    <source>
        <dbReference type="ARBA" id="ARBA00022723"/>
    </source>
</evidence>
<dbReference type="InterPro" id="IPR029060">
    <property type="entry name" value="PIN-like_dom_sf"/>
</dbReference>
<keyword evidence="3" id="KW-0479">Metal-binding</keyword>
<keyword evidence="1" id="KW-1277">Toxin-antitoxin system</keyword>
<name>A0A3B0YNN3_9ZZZZ</name>
<organism evidence="6">
    <name type="scientific">hydrothermal vent metagenome</name>
    <dbReference type="NCBI Taxonomy" id="652676"/>
    <lineage>
        <taxon>unclassified sequences</taxon>
        <taxon>metagenomes</taxon>
        <taxon>ecological metagenomes</taxon>
    </lineage>
</organism>
<dbReference type="GO" id="GO:0016787">
    <property type="term" value="F:hydrolase activity"/>
    <property type="evidence" value="ECO:0007669"/>
    <property type="project" value="UniProtKB-KW"/>
</dbReference>
<dbReference type="HAMAP" id="MF_00265">
    <property type="entry name" value="VapC_Nob1"/>
    <property type="match status" value="1"/>
</dbReference>
<protein>
    <recommendedName>
        <fullName evidence="5">PIN domain-containing protein</fullName>
    </recommendedName>
</protein>
<dbReference type="AlphaFoldDB" id="A0A3B0YNN3"/>
<dbReference type="Pfam" id="PF01850">
    <property type="entry name" value="PIN"/>
    <property type="match status" value="1"/>
</dbReference>
<dbReference type="EMBL" id="UOFM01000376">
    <property type="protein sequence ID" value="VAW80981.1"/>
    <property type="molecule type" value="Genomic_DNA"/>
</dbReference>
<feature type="domain" description="PIN" evidence="5">
    <location>
        <begin position="10"/>
        <end position="140"/>
    </location>
</feature>
<dbReference type="GO" id="GO:0046872">
    <property type="term" value="F:metal ion binding"/>
    <property type="evidence" value="ECO:0007669"/>
    <property type="project" value="UniProtKB-KW"/>
</dbReference>
<reference evidence="6" key="1">
    <citation type="submission" date="2018-06" db="EMBL/GenBank/DDBJ databases">
        <authorList>
            <person name="Zhirakovskaya E."/>
        </authorList>
    </citation>
    <scope>NUCLEOTIDE SEQUENCE</scope>
</reference>
<dbReference type="Gene3D" id="3.40.50.1010">
    <property type="entry name" value="5'-nuclease"/>
    <property type="match status" value="1"/>
</dbReference>
<keyword evidence="4" id="KW-0378">Hydrolase</keyword>
<dbReference type="GO" id="GO:0004540">
    <property type="term" value="F:RNA nuclease activity"/>
    <property type="evidence" value="ECO:0007669"/>
    <property type="project" value="InterPro"/>
</dbReference>
<proteinExistence type="inferred from homology"/>
<evidence type="ECO:0000259" key="5">
    <source>
        <dbReference type="Pfam" id="PF01850"/>
    </source>
</evidence>
<evidence type="ECO:0000313" key="6">
    <source>
        <dbReference type="EMBL" id="VAW80981.1"/>
    </source>
</evidence>
<dbReference type="InterPro" id="IPR002716">
    <property type="entry name" value="PIN_dom"/>
</dbReference>
<evidence type="ECO:0000256" key="2">
    <source>
        <dbReference type="ARBA" id="ARBA00022722"/>
    </source>
</evidence>
<dbReference type="InterPro" id="IPR022907">
    <property type="entry name" value="VapC_family"/>
</dbReference>
<evidence type="ECO:0000256" key="4">
    <source>
        <dbReference type="ARBA" id="ARBA00022801"/>
    </source>
</evidence>
<dbReference type="SUPFAM" id="SSF88723">
    <property type="entry name" value="PIN domain-like"/>
    <property type="match status" value="1"/>
</dbReference>
<gene>
    <name evidence="6" type="ORF">MNBD_GAMMA14-2579</name>
</gene>
<evidence type="ECO:0000256" key="1">
    <source>
        <dbReference type="ARBA" id="ARBA00022649"/>
    </source>
</evidence>
<accession>A0A3B0YNN3</accession>